<dbReference type="PANTHER" id="PTHR12433:SF12">
    <property type="entry name" value="MEDIATOR OF RNA POLYMERASE II TRANSCRIPTION SUBUNIT 25"/>
    <property type="match status" value="1"/>
</dbReference>
<evidence type="ECO:0000313" key="2">
    <source>
        <dbReference type="EMBL" id="QCD83073.1"/>
    </source>
</evidence>
<evidence type="ECO:0000313" key="3">
    <source>
        <dbReference type="Proteomes" id="UP000501690"/>
    </source>
</evidence>
<proteinExistence type="predicted"/>
<reference evidence="2 3" key="1">
    <citation type="submission" date="2019-04" db="EMBL/GenBank/DDBJ databases">
        <title>An improved genome assembly and genetic linkage map for asparagus bean, Vigna unguiculata ssp. sesquipedialis.</title>
        <authorList>
            <person name="Xia Q."/>
            <person name="Zhang R."/>
            <person name="Dong Y."/>
        </authorList>
    </citation>
    <scope>NUCLEOTIDE SEQUENCE [LARGE SCALE GENOMIC DNA]</scope>
    <source>
        <tissue evidence="2">Leaf</tissue>
    </source>
</reference>
<dbReference type="EMBL" id="CP039346">
    <property type="protein sequence ID" value="QCD83073.1"/>
    <property type="molecule type" value="Genomic_DNA"/>
</dbReference>
<sequence>MTIGEKATEGDKNGGHENANNESPAVPPEATADEMFDDFLKQLCNDDDGLPLENDVFDGLLQPYERNTLDDVLLGVLKEMEEGERREMVADTPSHSVRKDATPTVEDEVGGNMGAVNPILTSENCSSGMNNTTVGFSNLIFSDTTGNSVNQFQSPSFPMLTCGGSSSSIHQPFPKPLQFQAIGITIRGTAAMKHRFNQGLLSPPPPSLADFHAFVCAWEGCLIGKVYPNRESLNVAKAVRKPTSPVTLTSDWRSTLRIVCFLPTKTVNYTLKICGGAIDYVFFHVTEFNNLDVYEHLSKKKMCAKVELPSETIILSATESKYHYLGTIIPRDTVFIQPV</sequence>
<dbReference type="Proteomes" id="UP000501690">
    <property type="component" value="Linkage Group LG2"/>
</dbReference>
<dbReference type="GO" id="GO:0005667">
    <property type="term" value="C:transcription regulator complex"/>
    <property type="evidence" value="ECO:0007669"/>
    <property type="project" value="TreeGrafter"/>
</dbReference>
<dbReference type="GO" id="GO:0045944">
    <property type="term" value="P:positive regulation of transcription by RNA polymerase II"/>
    <property type="evidence" value="ECO:0007669"/>
    <property type="project" value="TreeGrafter"/>
</dbReference>
<dbReference type="AlphaFoldDB" id="A0A4D6L3J0"/>
<dbReference type="OrthoDB" id="1403417at2759"/>
<evidence type="ECO:0000256" key="1">
    <source>
        <dbReference type="SAM" id="MobiDB-lite"/>
    </source>
</evidence>
<protein>
    <submittedName>
        <fullName evidence="2">Mediator of RNA polymerase II transcription subunit 25</fullName>
    </submittedName>
</protein>
<dbReference type="PANTHER" id="PTHR12433">
    <property type="entry name" value="MEDIATOR OF RNA POLYMERASE II TRANSCRIPTION SUBUNIT 25"/>
    <property type="match status" value="1"/>
</dbReference>
<organism evidence="2 3">
    <name type="scientific">Vigna unguiculata</name>
    <name type="common">Cowpea</name>
    <dbReference type="NCBI Taxonomy" id="3917"/>
    <lineage>
        <taxon>Eukaryota</taxon>
        <taxon>Viridiplantae</taxon>
        <taxon>Streptophyta</taxon>
        <taxon>Embryophyta</taxon>
        <taxon>Tracheophyta</taxon>
        <taxon>Spermatophyta</taxon>
        <taxon>Magnoliopsida</taxon>
        <taxon>eudicotyledons</taxon>
        <taxon>Gunneridae</taxon>
        <taxon>Pentapetalae</taxon>
        <taxon>rosids</taxon>
        <taxon>fabids</taxon>
        <taxon>Fabales</taxon>
        <taxon>Fabaceae</taxon>
        <taxon>Papilionoideae</taxon>
        <taxon>50 kb inversion clade</taxon>
        <taxon>NPAAA clade</taxon>
        <taxon>indigoferoid/millettioid clade</taxon>
        <taxon>Phaseoleae</taxon>
        <taxon>Vigna</taxon>
    </lineage>
</organism>
<dbReference type="Gramene" id="Vigun03g179800.1.v1.2">
    <property type="protein sequence ID" value="Vigun03g179800.1.v1.2"/>
    <property type="gene ID" value="Vigun03g179800.v1.2"/>
</dbReference>
<dbReference type="GO" id="GO:0016592">
    <property type="term" value="C:mediator complex"/>
    <property type="evidence" value="ECO:0007669"/>
    <property type="project" value="TreeGrafter"/>
</dbReference>
<name>A0A4D6L3J0_VIGUN</name>
<feature type="region of interest" description="Disordered" evidence="1">
    <location>
        <begin position="1"/>
        <end position="29"/>
    </location>
</feature>
<keyword evidence="3" id="KW-1185">Reference proteome</keyword>
<gene>
    <name evidence="2" type="ORF">DEO72_LG2g3416</name>
</gene>
<feature type="compositionally biased region" description="Basic and acidic residues" evidence="1">
    <location>
        <begin position="1"/>
        <end position="15"/>
    </location>
</feature>
<accession>A0A4D6L3J0</accession>